<keyword evidence="1" id="KW-1133">Transmembrane helix</keyword>
<reference evidence="2 3" key="1">
    <citation type="submission" date="2024-01" db="EMBL/GenBank/DDBJ databases">
        <title>Genome assemblies of Stephania.</title>
        <authorList>
            <person name="Yang L."/>
        </authorList>
    </citation>
    <scope>NUCLEOTIDE SEQUENCE [LARGE SCALE GENOMIC DNA]</scope>
    <source>
        <strain evidence="2">YNDBR</strain>
        <tissue evidence="2">Leaf</tissue>
    </source>
</reference>
<feature type="transmembrane region" description="Helical" evidence="1">
    <location>
        <begin position="59"/>
        <end position="77"/>
    </location>
</feature>
<evidence type="ECO:0000313" key="3">
    <source>
        <dbReference type="Proteomes" id="UP001420932"/>
    </source>
</evidence>
<feature type="transmembrane region" description="Helical" evidence="1">
    <location>
        <begin position="210"/>
        <end position="232"/>
    </location>
</feature>
<accession>A0AAP0JY63</accession>
<keyword evidence="3" id="KW-1185">Reference proteome</keyword>
<protein>
    <submittedName>
        <fullName evidence="2">Uncharacterized protein</fullName>
    </submittedName>
</protein>
<evidence type="ECO:0000256" key="1">
    <source>
        <dbReference type="SAM" id="Phobius"/>
    </source>
</evidence>
<dbReference type="EMBL" id="JBBNAF010000005">
    <property type="protein sequence ID" value="KAK9141830.1"/>
    <property type="molecule type" value="Genomic_DNA"/>
</dbReference>
<feature type="transmembrane region" description="Helical" evidence="1">
    <location>
        <begin position="476"/>
        <end position="497"/>
    </location>
</feature>
<name>A0AAP0JY63_9MAGN</name>
<keyword evidence="1" id="KW-0472">Membrane</keyword>
<feature type="transmembrane region" description="Helical" evidence="1">
    <location>
        <begin position="89"/>
        <end position="106"/>
    </location>
</feature>
<dbReference type="AlphaFoldDB" id="A0AAP0JY63"/>
<evidence type="ECO:0000313" key="2">
    <source>
        <dbReference type="EMBL" id="KAK9141830.1"/>
    </source>
</evidence>
<dbReference type="Proteomes" id="UP001420932">
    <property type="component" value="Unassembled WGS sequence"/>
</dbReference>
<feature type="transmembrane region" description="Helical" evidence="1">
    <location>
        <begin position="118"/>
        <end position="139"/>
    </location>
</feature>
<sequence length="604" mass="68045">MRLLPSLSHRALADFVAGTANGLTFSRHSDGTEQVKGCPMSSYTSLLHRSRAATNEVKVTYVVATVSNDFLLVSHMIQLYGSKNFEADLWDGVIFLIIAATIVYGAQRWWDTNYSKVIMIVILVNLCYGSGYAACIMGYDESLKFLDLEFLEYCHPSDCGIKYEIENSPQQETIHPPQQEKKGIVYALKMKVDMSAQQHNTDQYYNVMDNLAFCYKIAFGFYNMFFIVVYILEYDLLLKKLLEGGGDEYTDNKRSVETTAKRHSFDRLFFTLYSLYIFIPLSSTQPFPLPPRRRSTTANPTACSTFASGSGSKSDEGCCCDPRLVYIGLNLRKPTNLRFSFESENYMKSQRVPAIHKNWLTHPTTVNEIVAVSLSPRVGRLCCRTASPSRHSDGTKQVKGCPMSSFTFLPDQSEVTETYVVATVSNDFLLVSHMIQLYGSKKLESGLWVGVVLLIIAAAFVYGAHRWWDTNYPKVIMIVILVNLCSGSGYAACIMAYDESLKFFDFESLNYSRPGDCGTKYETENSHQQETKYETENSPQQEIIHPPQQEKKGIVTRIDDVLIINDWKTADCLPPLGTTIPKLPVLFWEGSCASLSIHDGTKQV</sequence>
<organism evidence="2 3">
    <name type="scientific">Stephania yunnanensis</name>
    <dbReference type="NCBI Taxonomy" id="152371"/>
    <lineage>
        <taxon>Eukaryota</taxon>
        <taxon>Viridiplantae</taxon>
        <taxon>Streptophyta</taxon>
        <taxon>Embryophyta</taxon>
        <taxon>Tracheophyta</taxon>
        <taxon>Spermatophyta</taxon>
        <taxon>Magnoliopsida</taxon>
        <taxon>Ranunculales</taxon>
        <taxon>Menispermaceae</taxon>
        <taxon>Menispermoideae</taxon>
        <taxon>Cissampelideae</taxon>
        <taxon>Stephania</taxon>
    </lineage>
</organism>
<comment type="caution">
    <text evidence="2">The sequence shown here is derived from an EMBL/GenBank/DDBJ whole genome shotgun (WGS) entry which is preliminary data.</text>
</comment>
<keyword evidence="1" id="KW-0812">Transmembrane</keyword>
<feature type="transmembrane region" description="Helical" evidence="1">
    <location>
        <begin position="446"/>
        <end position="464"/>
    </location>
</feature>
<gene>
    <name evidence="2" type="ORF">Syun_011230</name>
</gene>
<proteinExistence type="predicted"/>